<organism evidence="1 2">
    <name type="scientific">Durusdinium trenchii</name>
    <dbReference type="NCBI Taxonomy" id="1381693"/>
    <lineage>
        <taxon>Eukaryota</taxon>
        <taxon>Sar</taxon>
        <taxon>Alveolata</taxon>
        <taxon>Dinophyceae</taxon>
        <taxon>Suessiales</taxon>
        <taxon>Symbiodiniaceae</taxon>
        <taxon>Durusdinium</taxon>
    </lineage>
</organism>
<dbReference type="EMBL" id="CAXAMM010016191">
    <property type="protein sequence ID" value="CAK9038273.1"/>
    <property type="molecule type" value="Genomic_DNA"/>
</dbReference>
<comment type="caution">
    <text evidence="1">The sequence shown here is derived from an EMBL/GenBank/DDBJ whole genome shotgun (WGS) entry which is preliminary data.</text>
</comment>
<evidence type="ECO:0000313" key="1">
    <source>
        <dbReference type="EMBL" id="CAK9038273.1"/>
    </source>
</evidence>
<keyword evidence="2" id="KW-1185">Reference proteome</keyword>
<protein>
    <submittedName>
        <fullName evidence="1">Uncharacterized protein</fullName>
    </submittedName>
</protein>
<evidence type="ECO:0000313" key="2">
    <source>
        <dbReference type="Proteomes" id="UP001642464"/>
    </source>
</evidence>
<reference evidence="1 2" key="1">
    <citation type="submission" date="2024-02" db="EMBL/GenBank/DDBJ databases">
        <authorList>
            <person name="Chen Y."/>
            <person name="Shah S."/>
            <person name="Dougan E. K."/>
            <person name="Thang M."/>
            <person name="Chan C."/>
        </authorList>
    </citation>
    <scope>NUCLEOTIDE SEQUENCE [LARGE SCALE GENOMIC DNA]</scope>
</reference>
<name>A0ABP0LH11_9DINO</name>
<sequence length="202" mass="21732">MACTRAPKPIPTATGTAADPDCDEHGGFHVLDAHVLQDAKTLEYFDGLDVMVMRFQSVREGSMGEHRCCYLTADDKATQKAVILFRNAAMFPVTGLDRLFPEDSSVHACAVACDFFSTSWQTIALAPSAELKGEDSPEPIPCATAVTSMPVIRIPAVKYSALIRGLRELERGSGEGEALSLDASKDVIHGLGMDRNKNMLSG</sequence>
<gene>
    <name evidence="1" type="ORF">SCF082_LOCUS22537</name>
</gene>
<dbReference type="Proteomes" id="UP001642464">
    <property type="component" value="Unassembled WGS sequence"/>
</dbReference>
<accession>A0ABP0LH11</accession>
<proteinExistence type="predicted"/>